<evidence type="ECO:0000313" key="13">
    <source>
        <dbReference type="Proteomes" id="UP000001593"/>
    </source>
</evidence>
<evidence type="ECO:0000256" key="3">
    <source>
        <dbReference type="ARBA" id="ARBA00022692"/>
    </source>
</evidence>
<dbReference type="eggNOG" id="KOG3656">
    <property type="taxonomic scope" value="Eukaryota"/>
</dbReference>
<feature type="transmembrane region" description="Helical" evidence="10">
    <location>
        <begin position="23"/>
        <end position="46"/>
    </location>
</feature>
<evidence type="ECO:0000256" key="4">
    <source>
        <dbReference type="ARBA" id="ARBA00022989"/>
    </source>
</evidence>
<dbReference type="InterPro" id="IPR017452">
    <property type="entry name" value="GPCR_Rhodpsn_7TM"/>
</dbReference>
<keyword evidence="4 10" id="KW-1133">Transmembrane helix</keyword>
<protein>
    <recommendedName>
        <fullName evidence="11">G-protein coupled receptors family 1 profile domain-containing protein</fullName>
    </recommendedName>
</protein>
<accession>A7SZC8</accession>
<dbReference type="Pfam" id="PF00001">
    <property type="entry name" value="7tm_1"/>
    <property type="match status" value="1"/>
</dbReference>
<feature type="non-terminal residue" evidence="12">
    <location>
        <position position="117"/>
    </location>
</feature>
<dbReference type="AlphaFoldDB" id="A7SZC8"/>
<dbReference type="InterPro" id="IPR050569">
    <property type="entry name" value="TAAR"/>
</dbReference>
<keyword evidence="8 9" id="KW-0807">Transducer</keyword>
<sequence>MGETCTGLYAVMLRRRLRMTRNWLILSLATADLLIGLFVIPCYYLCNFHVTCNWSVLIAVYNFLLYASVTNVCLITADRFIAVVHPYRYASLMATSSVHALTAVAWVLPMVVCLIPI</sequence>
<comment type="similarity">
    <text evidence="9">Belongs to the G-protein coupled receptor 1 family.</text>
</comment>
<evidence type="ECO:0000256" key="7">
    <source>
        <dbReference type="ARBA" id="ARBA00023170"/>
    </source>
</evidence>
<dbReference type="SUPFAM" id="SSF81321">
    <property type="entry name" value="Family A G protein-coupled receptor-like"/>
    <property type="match status" value="1"/>
</dbReference>
<dbReference type="GO" id="GO:0007186">
    <property type="term" value="P:G protein-coupled receptor signaling pathway"/>
    <property type="evidence" value="ECO:0000318"/>
    <property type="project" value="GO_Central"/>
</dbReference>
<gene>
    <name evidence="12" type="ORF">NEMVEDRAFT_v1g139003</name>
</gene>
<evidence type="ECO:0000256" key="1">
    <source>
        <dbReference type="ARBA" id="ARBA00004651"/>
    </source>
</evidence>
<keyword evidence="6 10" id="KW-0472">Membrane</keyword>
<evidence type="ECO:0000256" key="9">
    <source>
        <dbReference type="RuleBase" id="RU000688"/>
    </source>
</evidence>
<dbReference type="PRINTS" id="PR00237">
    <property type="entry name" value="GPCRRHODOPSN"/>
</dbReference>
<evidence type="ECO:0000256" key="5">
    <source>
        <dbReference type="ARBA" id="ARBA00023040"/>
    </source>
</evidence>
<feature type="transmembrane region" description="Helical" evidence="10">
    <location>
        <begin position="58"/>
        <end position="77"/>
    </location>
</feature>
<dbReference type="STRING" id="45351.A7SZC8"/>
<evidence type="ECO:0000259" key="11">
    <source>
        <dbReference type="PROSITE" id="PS50262"/>
    </source>
</evidence>
<dbReference type="GO" id="GO:0004930">
    <property type="term" value="F:G protein-coupled receptor activity"/>
    <property type="evidence" value="ECO:0000318"/>
    <property type="project" value="GO_Central"/>
</dbReference>
<dbReference type="InParanoid" id="A7SZC8"/>
<dbReference type="Proteomes" id="UP000001593">
    <property type="component" value="Unassembled WGS sequence"/>
</dbReference>
<dbReference type="PROSITE" id="PS50262">
    <property type="entry name" value="G_PROTEIN_RECEP_F1_2"/>
    <property type="match status" value="1"/>
</dbReference>
<dbReference type="GO" id="GO:0005886">
    <property type="term" value="C:plasma membrane"/>
    <property type="evidence" value="ECO:0000318"/>
    <property type="project" value="GO_Central"/>
</dbReference>
<dbReference type="InterPro" id="IPR000276">
    <property type="entry name" value="GPCR_Rhodpsn"/>
</dbReference>
<evidence type="ECO:0000256" key="6">
    <source>
        <dbReference type="ARBA" id="ARBA00023136"/>
    </source>
</evidence>
<dbReference type="PANTHER" id="PTHR24249:SF372">
    <property type="entry name" value="G-PROTEIN COUPLED RECEPTORS FAMILY 1 PROFILE DOMAIN-CONTAINING PROTEIN"/>
    <property type="match status" value="1"/>
</dbReference>
<name>A7SZC8_NEMVE</name>
<dbReference type="PANTHER" id="PTHR24249">
    <property type="entry name" value="HISTAMINE RECEPTOR-RELATED G-PROTEIN COUPLED RECEPTOR"/>
    <property type="match status" value="1"/>
</dbReference>
<reference evidence="12 13" key="1">
    <citation type="journal article" date="2007" name="Science">
        <title>Sea anemone genome reveals ancestral eumetazoan gene repertoire and genomic organization.</title>
        <authorList>
            <person name="Putnam N.H."/>
            <person name="Srivastava M."/>
            <person name="Hellsten U."/>
            <person name="Dirks B."/>
            <person name="Chapman J."/>
            <person name="Salamov A."/>
            <person name="Terry A."/>
            <person name="Shapiro H."/>
            <person name="Lindquist E."/>
            <person name="Kapitonov V.V."/>
            <person name="Jurka J."/>
            <person name="Genikhovich G."/>
            <person name="Grigoriev I.V."/>
            <person name="Lucas S.M."/>
            <person name="Steele R.E."/>
            <person name="Finnerty J.R."/>
            <person name="Technau U."/>
            <person name="Martindale M.Q."/>
            <person name="Rokhsar D.S."/>
        </authorList>
    </citation>
    <scope>NUCLEOTIDE SEQUENCE [LARGE SCALE GENOMIC DNA]</scope>
    <source>
        <strain evidence="13">CH2 X CH6</strain>
    </source>
</reference>
<keyword evidence="3 9" id="KW-0812">Transmembrane</keyword>
<dbReference type="PhylomeDB" id="A7SZC8"/>
<organism evidence="12 13">
    <name type="scientific">Nematostella vectensis</name>
    <name type="common">Starlet sea anemone</name>
    <dbReference type="NCBI Taxonomy" id="45351"/>
    <lineage>
        <taxon>Eukaryota</taxon>
        <taxon>Metazoa</taxon>
        <taxon>Cnidaria</taxon>
        <taxon>Anthozoa</taxon>
        <taxon>Hexacorallia</taxon>
        <taxon>Actiniaria</taxon>
        <taxon>Edwardsiidae</taxon>
        <taxon>Nematostella</taxon>
    </lineage>
</organism>
<keyword evidence="7 9" id="KW-0675">Receptor</keyword>
<dbReference type="EMBL" id="DS469960">
    <property type="protein sequence ID" value="EDO30943.1"/>
    <property type="molecule type" value="Genomic_DNA"/>
</dbReference>
<evidence type="ECO:0000256" key="8">
    <source>
        <dbReference type="ARBA" id="ARBA00023224"/>
    </source>
</evidence>
<feature type="domain" description="G-protein coupled receptors family 1 profile" evidence="11">
    <location>
        <begin position="3"/>
        <end position="117"/>
    </location>
</feature>
<comment type="subcellular location">
    <subcellularLocation>
        <location evidence="1">Cell membrane</location>
        <topology evidence="1">Multi-pass membrane protein</topology>
    </subcellularLocation>
</comment>
<dbReference type="PROSITE" id="PS00237">
    <property type="entry name" value="G_PROTEIN_RECEP_F1_1"/>
    <property type="match status" value="1"/>
</dbReference>
<keyword evidence="13" id="KW-1185">Reference proteome</keyword>
<dbReference type="Gene3D" id="1.20.1070.10">
    <property type="entry name" value="Rhodopsin 7-helix transmembrane proteins"/>
    <property type="match status" value="1"/>
</dbReference>
<keyword evidence="2" id="KW-1003">Cell membrane</keyword>
<evidence type="ECO:0000256" key="10">
    <source>
        <dbReference type="SAM" id="Phobius"/>
    </source>
</evidence>
<proteinExistence type="inferred from homology"/>
<evidence type="ECO:0000313" key="12">
    <source>
        <dbReference type="EMBL" id="EDO30943.1"/>
    </source>
</evidence>
<dbReference type="HOGENOM" id="CLU_009579_29_8_1"/>
<keyword evidence="5 9" id="KW-0297">G-protein coupled receptor</keyword>
<evidence type="ECO:0000256" key="2">
    <source>
        <dbReference type="ARBA" id="ARBA00022475"/>
    </source>
</evidence>
<feature type="transmembrane region" description="Helical" evidence="10">
    <location>
        <begin position="89"/>
        <end position="112"/>
    </location>
</feature>